<dbReference type="SMART" id="SM00387">
    <property type="entry name" value="HATPase_c"/>
    <property type="match status" value="1"/>
</dbReference>
<dbReference type="CDD" id="cd00082">
    <property type="entry name" value="HisKA"/>
    <property type="match status" value="1"/>
</dbReference>
<reference evidence="12" key="1">
    <citation type="journal article" date="2019" name="Int. J. Syst. Evol. Microbiol.">
        <title>The Global Catalogue of Microorganisms (GCM) 10K type strain sequencing project: providing services to taxonomists for standard genome sequencing and annotation.</title>
        <authorList>
            <consortium name="The Broad Institute Genomics Platform"/>
            <consortium name="The Broad Institute Genome Sequencing Center for Infectious Disease"/>
            <person name="Wu L."/>
            <person name="Ma J."/>
        </authorList>
    </citation>
    <scope>NUCLEOTIDE SEQUENCE [LARGE SCALE GENOMIC DNA]</scope>
    <source>
        <strain evidence="12">JCM 16673</strain>
    </source>
</reference>
<evidence type="ECO:0000259" key="10">
    <source>
        <dbReference type="PROSITE" id="PS50109"/>
    </source>
</evidence>
<evidence type="ECO:0000313" key="12">
    <source>
        <dbReference type="Proteomes" id="UP001501353"/>
    </source>
</evidence>
<evidence type="ECO:0000256" key="8">
    <source>
        <dbReference type="ARBA" id="ARBA00023012"/>
    </source>
</evidence>
<dbReference type="PANTHER" id="PTHR43065:SF10">
    <property type="entry name" value="PEROXIDE STRESS-ACTIVATED HISTIDINE KINASE MAK3"/>
    <property type="match status" value="1"/>
</dbReference>
<sequence>MISEMKSAMIENFFKKNQEHLEVGQAFVRAGSAMIFALYSVALHAFGFGAEAREFIVVIIVYLVFTLSQLLFTRHYPDFSFWRCLCNAVLDLFFVSMLIAKSGMIGTPFLFTPAIVSIGYGLRHGIKFGYFSSVANLVFVSGAIYFSPFWQGLPMIAIGVILTSCLVPVYAVSLTRQLSIGKKQMASRAERFEKAADDSNERLRIRHGELAHVAKVSLLGEMTSGIAHEINQPLSAILSYNQACIRMLRSGQSNSDEIIRVMTMAGEQTKRASQIVERFRAVVKKKPIDQIPTDINQTILNAIRHFEQESHRLMLTIVTNLDQMSPYVQGDGIQLEQVIVNLFRNASDAMSALAPNERSIAVSTFSADGKVAVTVADNGHGISSDIFPNLFTPFFTTKAEGMGLGLVICQSIIEALGGTLVVRNGPDRGAVFCFTLPACQRAGA</sequence>
<evidence type="ECO:0000256" key="6">
    <source>
        <dbReference type="ARBA" id="ARBA00022777"/>
    </source>
</evidence>
<keyword evidence="9" id="KW-1133">Transmembrane helix</keyword>
<dbReference type="SUPFAM" id="SSF47384">
    <property type="entry name" value="Homodimeric domain of signal transducing histidine kinase"/>
    <property type="match status" value="1"/>
</dbReference>
<dbReference type="InterPro" id="IPR003661">
    <property type="entry name" value="HisK_dim/P_dom"/>
</dbReference>
<keyword evidence="4" id="KW-0808">Transferase</keyword>
<evidence type="ECO:0000256" key="4">
    <source>
        <dbReference type="ARBA" id="ARBA00022679"/>
    </source>
</evidence>
<dbReference type="Gene3D" id="1.10.287.130">
    <property type="match status" value="1"/>
</dbReference>
<dbReference type="EMBL" id="BAAAZE010000010">
    <property type="protein sequence ID" value="GAA4027799.1"/>
    <property type="molecule type" value="Genomic_DNA"/>
</dbReference>
<evidence type="ECO:0000256" key="2">
    <source>
        <dbReference type="ARBA" id="ARBA00012438"/>
    </source>
</evidence>
<evidence type="ECO:0000256" key="1">
    <source>
        <dbReference type="ARBA" id="ARBA00000085"/>
    </source>
</evidence>
<feature type="transmembrane region" description="Helical" evidence="9">
    <location>
        <begin position="153"/>
        <end position="175"/>
    </location>
</feature>
<comment type="caution">
    <text evidence="11">The sequence shown here is derived from an EMBL/GenBank/DDBJ whole genome shotgun (WGS) entry which is preliminary data.</text>
</comment>
<dbReference type="Proteomes" id="UP001501353">
    <property type="component" value="Unassembled WGS sequence"/>
</dbReference>
<evidence type="ECO:0000256" key="5">
    <source>
        <dbReference type="ARBA" id="ARBA00022741"/>
    </source>
</evidence>
<feature type="transmembrane region" description="Helical" evidence="9">
    <location>
        <begin position="92"/>
        <end position="116"/>
    </location>
</feature>
<dbReference type="Gene3D" id="3.30.565.10">
    <property type="entry name" value="Histidine kinase-like ATPase, C-terminal domain"/>
    <property type="match status" value="1"/>
</dbReference>
<evidence type="ECO:0000256" key="7">
    <source>
        <dbReference type="ARBA" id="ARBA00022840"/>
    </source>
</evidence>
<dbReference type="RefSeq" id="WP_344763923.1">
    <property type="nucleotide sequence ID" value="NZ_BAAAZE010000010.1"/>
</dbReference>
<evidence type="ECO:0000256" key="3">
    <source>
        <dbReference type="ARBA" id="ARBA00022553"/>
    </source>
</evidence>
<dbReference type="InterPro" id="IPR005467">
    <property type="entry name" value="His_kinase_dom"/>
</dbReference>
<keyword evidence="3" id="KW-0597">Phosphoprotein</keyword>
<dbReference type="InterPro" id="IPR003594">
    <property type="entry name" value="HATPase_dom"/>
</dbReference>
<dbReference type="Pfam" id="PF02518">
    <property type="entry name" value="HATPase_c"/>
    <property type="match status" value="1"/>
</dbReference>
<dbReference type="SUPFAM" id="SSF55874">
    <property type="entry name" value="ATPase domain of HSP90 chaperone/DNA topoisomerase II/histidine kinase"/>
    <property type="match status" value="1"/>
</dbReference>
<keyword evidence="12" id="KW-1185">Reference proteome</keyword>
<dbReference type="SMART" id="SM00388">
    <property type="entry name" value="HisKA"/>
    <property type="match status" value="1"/>
</dbReference>
<gene>
    <name evidence="11" type="ORF">GCM10022212_27430</name>
</gene>
<dbReference type="EC" id="2.7.13.3" evidence="2"/>
<keyword evidence="6" id="KW-0418">Kinase</keyword>
<evidence type="ECO:0000256" key="9">
    <source>
        <dbReference type="SAM" id="Phobius"/>
    </source>
</evidence>
<dbReference type="PRINTS" id="PR00344">
    <property type="entry name" value="BCTRLSENSOR"/>
</dbReference>
<feature type="transmembrane region" description="Helical" evidence="9">
    <location>
        <begin position="26"/>
        <end position="48"/>
    </location>
</feature>
<protein>
    <recommendedName>
        <fullName evidence="2">histidine kinase</fullName>
        <ecNumber evidence="2">2.7.13.3</ecNumber>
    </recommendedName>
</protein>
<dbReference type="PROSITE" id="PS50109">
    <property type="entry name" value="HIS_KIN"/>
    <property type="match status" value="1"/>
</dbReference>
<dbReference type="InterPro" id="IPR036097">
    <property type="entry name" value="HisK_dim/P_sf"/>
</dbReference>
<keyword evidence="9" id="KW-0472">Membrane</keyword>
<name>A0ABP7TKT9_9BURK</name>
<feature type="transmembrane region" description="Helical" evidence="9">
    <location>
        <begin position="55"/>
        <end position="72"/>
    </location>
</feature>
<proteinExistence type="predicted"/>
<keyword evidence="9" id="KW-0812">Transmembrane</keyword>
<evidence type="ECO:0000313" key="11">
    <source>
        <dbReference type="EMBL" id="GAA4027799.1"/>
    </source>
</evidence>
<accession>A0ABP7TKT9</accession>
<keyword evidence="8" id="KW-0902">Two-component regulatory system</keyword>
<dbReference type="InterPro" id="IPR036890">
    <property type="entry name" value="HATPase_C_sf"/>
</dbReference>
<organism evidence="11 12">
    <name type="scientific">Actimicrobium antarcticum</name>
    <dbReference type="NCBI Taxonomy" id="1051899"/>
    <lineage>
        <taxon>Bacteria</taxon>
        <taxon>Pseudomonadati</taxon>
        <taxon>Pseudomonadota</taxon>
        <taxon>Betaproteobacteria</taxon>
        <taxon>Burkholderiales</taxon>
        <taxon>Oxalobacteraceae</taxon>
        <taxon>Actimicrobium</taxon>
    </lineage>
</organism>
<feature type="transmembrane region" description="Helical" evidence="9">
    <location>
        <begin position="128"/>
        <end position="147"/>
    </location>
</feature>
<comment type="catalytic activity">
    <reaction evidence="1">
        <text>ATP + protein L-histidine = ADP + protein N-phospho-L-histidine.</text>
        <dbReference type="EC" id="2.7.13.3"/>
    </reaction>
</comment>
<feature type="domain" description="Histidine kinase" evidence="10">
    <location>
        <begin position="225"/>
        <end position="440"/>
    </location>
</feature>
<dbReference type="InterPro" id="IPR004358">
    <property type="entry name" value="Sig_transdc_His_kin-like_C"/>
</dbReference>
<keyword evidence="7" id="KW-0067">ATP-binding</keyword>
<dbReference type="Pfam" id="PF00512">
    <property type="entry name" value="HisKA"/>
    <property type="match status" value="1"/>
</dbReference>
<keyword evidence="5" id="KW-0547">Nucleotide-binding</keyword>
<dbReference type="PANTHER" id="PTHR43065">
    <property type="entry name" value="SENSOR HISTIDINE KINASE"/>
    <property type="match status" value="1"/>
</dbReference>